<evidence type="ECO:0000256" key="8">
    <source>
        <dbReference type="ARBA" id="ARBA00023136"/>
    </source>
</evidence>
<evidence type="ECO:0000256" key="1">
    <source>
        <dbReference type="ARBA" id="ARBA00004651"/>
    </source>
</evidence>
<dbReference type="RefSeq" id="WP_006598848.1">
    <property type="nucleotide sequence ID" value="NZ_GL622359.1"/>
</dbReference>
<feature type="domain" description="ABC transmembrane type-1" evidence="11">
    <location>
        <begin position="22"/>
        <end position="303"/>
    </location>
</feature>
<keyword evidence="3" id="KW-1003">Cell membrane</keyword>
<dbReference type="AlphaFoldDB" id="E6MHE1"/>
<dbReference type="GO" id="GO:0005524">
    <property type="term" value="F:ATP binding"/>
    <property type="evidence" value="ECO:0007669"/>
    <property type="project" value="UniProtKB-KW"/>
</dbReference>
<feature type="transmembrane region" description="Helical" evidence="9">
    <location>
        <begin position="278"/>
        <end position="304"/>
    </location>
</feature>
<evidence type="ECO:0000259" key="10">
    <source>
        <dbReference type="PROSITE" id="PS50893"/>
    </source>
</evidence>
<keyword evidence="4 9" id="KW-0812">Transmembrane</keyword>
<keyword evidence="2" id="KW-0813">Transport</keyword>
<dbReference type="InterPro" id="IPR039421">
    <property type="entry name" value="Type_1_exporter"/>
</dbReference>
<dbReference type="SUPFAM" id="SSF90123">
    <property type="entry name" value="ABC transporter transmembrane region"/>
    <property type="match status" value="1"/>
</dbReference>
<feature type="transmembrane region" description="Helical" evidence="9">
    <location>
        <begin position="56"/>
        <end position="77"/>
    </location>
</feature>
<gene>
    <name evidence="12" type="ORF">HMP0721_1426</name>
</gene>
<dbReference type="Gene3D" id="1.20.1560.10">
    <property type="entry name" value="ABC transporter type 1, transmembrane domain"/>
    <property type="match status" value="1"/>
</dbReference>
<evidence type="ECO:0000256" key="7">
    <source>
        <dbReference type="ARBA" id="ARBA00022989"/>
    </source>
</evidence>
<dbReference type="InterPro" id="IPR003593">
    <property type="entry name" value="AAA+_ATPase"/>
</dbReference>
<dbReference type="eggNOG" id="COG1132">
    <property type="taxonomic scope" value="Bacteria"/>
</dbReference>
<accession>E6MHE1</accession>
<evidence type="ECO:0000256" key="6">
    <source>
        <dbReference type="ARBA" id="ARBA00022840"/>
    </source>
</evidence>
<organism evidence="12 13">
    <name type="scientific">Pseudoramibacter alactolyticus ATCC 23263</name>
    <dbReference type="NCBI Taxonomy" id="887929"/>
    <lineage>
        <taxon>Bacteria</taxon>
        <taxon>Bacillati</taxon>
        <taxon>Bacillota</taxon>
        <taxon>Clostridia</taxon>
        <taxon>Eubacteriales</taxon>
        <taxon>Eubacteriaceae</taxon>
        <taxon>Pseudoramibacter</taxon>
    </lineage>
</organism>
<keyword evidence="7 9" id="KW-1133">Transmembrane helix</keyword>
<dbReference type="PROSITE" id="PS50929">
    <property type="entry name" value="ABC_TM1F"/>
    <property type="match status" value="1"/>
</dbReference>
<dbReference type="STRING" id="887929.HMP0721_1426"/>
<dbReference type="Gene3D" id="3.40.50.300">
    <property type="entry name" value="P-loop containing nucleotide triphosphate hydrolases"/>
    <property type="match status" value="1"/>
</dbReference>
<feature type="transmembrane region" description="Helical" evidence="9">
    <location>
        <begin position="132"/>
        <end position="153"/>
    </location>
</feature>
<feature type="transmembrane region" description="Helical" evidence="9">
    <location>
        <begin position="160"/>
        <end position="179"/>
    </location>
</feature>
<dbReference type="InterPro" id="IPR017871">
    <property type="entry name" value="ABC_transporter-like_CS"/>
</dbReference>
<feature type="transmembrane region" description="Helical" evidence="9">
    <location>
        <begin position="245"/>
        <end position="266"/>
    </location>
</feature>
<evidence type="ECO:0000256" key="2">
    <source>
        <dbReference type="ARBA" id="ARBA00022448"/>
    </source>
</evidence>
<reference evidence="12 13" key="1">
    <citation type="submission" date="2010-12" db="EMBL/GenBank/DDBJ databases">
        <authorList>
            <person name="Muzny D."/>
            <person name="Qin X."/>
            <person name="Deng J."/>
            <person name="Jiang H."/>
            <person name="Liu Y."/>
            <person name="Qu J."/>
            <person name="Song X.-Z."/>
            <person name="Zhang L."/>
            <person name="Thornton R."/>
            <person name="Coyle M."/>
            <person name="Francisco L."/>
            <person name="Jackson L."/>
            <person name="Javaid M."/>
            <person name="Korchina V."/>
            <person name="Kovar C."/>
            <person name="Mata R."/>
            <person name="Mathew T."/>
            <person name="Ngo R."/>
            <person name="Nguyen L."/>
            <person name="Nguyen N."/>
            <person name="Okwuonu G."/>
            <person name="Ongeri F."/>
            <person name="Pham C."/>
            <person name="Simmons D."/>
            <person name="Wilczek-Boney K."/>
            <person name="Hale W."/>
            <person name="Jakkamsetti A."/>
            <person name="Pham P."/>
            <person name="Ruth R."/>
            <person name="San Lucas F."/>
            <person name="Warren J."/>
            <person name="Zhang J."/>
            <person name="Zhao Z."/>
            <person name="Zhou C."/>
            <person name="Zhu D."/>
            <person name="Lee S."/>
            <person name="Bess C."/>
            <person name="Blankenburg K."/>
            <person name="Forbes L."/>
            <person name="Fu Q."/>
            <person name="Gubbala S."/>
            <person name="Hirani K."/>
            <person name="Jayaseelan J.C."/>
            <person name="Lara F."/>
            <person name="Munidasa M."/>
            <person name="Palculict T."/>
            <person name="Patil S."/>
            <person name="Pu L.-L."/>
            <person name="Saada N."/>
            <person name="Tang L."/>
            <person name="Weissenberger G."/>
            <person name="Zhu Y."/>
            <person name="Hemphill L."/>
            <person name="Shang Y."/>
            <person name="Youmans B."/>
            <person name="Ayvaz T."/>
            <person name="Ross M."/>
            <person name="Santibanez J."/>
            <person name="Aqrawi P."/>
            <person name="Gross S."/>
            <person name="Joshi V."/>
            <person name="Fowler G."/>
            <person name="Nazareth L."/>
            <person name="Reid J."/>
            <person name="Worley K."/>
            <person name="Petrosino J."/>
            <person name="Highlander S."/>
            <person name="Gibbs R."/>
        </authorList>
    </citation>
    <scope>NUCLEOTIDE SEQUENCE [LARGE SCALE GENOMIC DNA]</scope>
    <source>
        <strain evidence="12 13">ATCC 23263</strain>
    </source>
</reference>
<dbReference type="InterPro" id="IPR027417">
    <property type="entry name" value="P-loop_NTPase"/>
</dbReference>
<dbReference type="GO" id="GO:0034040">
    <property type="term" value="F:ATPase-coupled lipid transmembrane transporter activity"/>
    <property type="evidence" value="ECO:0007669"/>
    <property type="project" value="TreeGrafter"/>
</dbReference>
<evidence type="ECO:0000259" key="11">
    <source>
        <dbReference type="PROSITE" id="PS50929"/>
    </source>
</evidence>
<dbReference type="Pfam" id="PF00005">
    <property type="entry name" value="ABC_tran"/>
    <property type="match status" value="1"/>
</dbReference>
<dbReference type="SUPFAM" id="SSF52540">
    <property type="entry name" value="P-loop containing nucleoside triphosphate hydrolases"/>
    <property type="match status" value="1"/>
</dbReference>
<dbReference type="InterPro" id="IPR003439">
    <property type="entry name" value="ABC_transporter-like_ATP-bd"/>
</dbReference>
<dbReference type="GO" id="GO:0016887">
    <property type="term" value="F:ATP hydrolysis activity"/>
    <property type="evidence" value="ECO:0007669"/>
    <property type="project" value="InterPro"/>
</dbReference>
<comment type="subcellular location">
    <subcellularLocation>
        <location evidence="1">Cell membrane</location>
        <topology evidence="1">Multi-pass membrane protein</topology>
    </subcellularLocation>
</comment>
<dbReference type="SMART" id="SM00382">
    <property type="entry name" value="AAA"/>
    <property type="match status" value="1"/>
</dbReference>
<evidence type="ECO:0000256" key="5">
    <source>
        <dbReference type="ARBA" id="ARBA00022741"/>
    </source>
</evidence>
<dbReference type="GO" id="GO:0140359">
    <property type="term" value="F:ABC-type transporter activity"/>
    <property type="evidence" value="ECO:0007669"/>
    <property type="project" value="InterPro"/>
</dbReference>
<feature type="transmembrane region" description="Helical" evidence="9">
    <location>
        <begin position="23"/>
        <end position="44"/>
    </location>
</feature>
<feature type="domain" description="ABC transporter" evidence="10">
    <location>
        <begin position="334"/>
        <end position="567"/>
    </location>
</feature>
<protein>
    <submittedName>
        <fullName evidence="12">ABC transporter, ATP-binding protein</fullName>
    </submittedName>
</protein>
<name>E6MHE1_9FIRM</name>
<dbReference type="HOGENOM" id="CLU_000604_84_9_9"/>
<keyword evidence="6 12" id="KW-0067">ATP-binding</keyword>
<comment type="caution">
    <text evidence="12">The sequence shown here is derived from an EMBL/GenBank/DDBJ whole genome shotgun (WGS) entry which is preliminary data.</text>
</comment>
<dbReference type="InterPro" id="IPR036640">
    <property type="entry name" value="ABC1_TM_sf"/>
</dbReference>
<sequence length="577" mass="63499">MIRSLKKIFNFCGDNKKTFLKSLIFTLLKHCFGIIQICGIIILMDALMNDAPKDITIIKLATLTLICMIGSFATAYAEQVAILTTDFKMVEDKRIGIGNILKRVPLGIFSGNKAENISATLTSTLSSVELSAAYTISGILGGFISTAVTLTMLVFYDLRIAGIASAGMLAYYGVISWQMRVSKKNVPAQHEAMNRLIRATITFVQGIKVTKAFNVQDGDKSIREGIEASCKANRRLTDVAMPSQFAGNICIALFEILIIIADLLLYMKFGSISVDKAIVILVISFFVFSSMNQAGISLSMIGLLETAIDEVNELENTEQLAIMQPEGHMKDQEIVFRDMHFSYDDNEVLHDINLDIKPHTTTAIIGPSGSGKSTLCQLIARFWNVDSGSISIGGTDIRHIDDTELMANISMVFQKVYLFEDTIENNIRIGRPDASHEEIVAAATAASCDEFISQLPEGYDTVVAEGGGSLSGGEKQRISIARAMLKDAPIVILDEATNALDAENEKSVIEAVSRLTRNKTVIMIAHRMKTVRSADKILALEKGRIVQEGAHEQLIKESGLYRRFISNREKAREWTIR</sequence>
<keyword evidence="5" id="KW-0547">Nucleotide-binding</keyword>
<dbReference type="Proteomes" id="UP000004754">
    <property type="component" value="Unassembled WGS sequence"/>
</dbReference>
<evidence type="ECO:0000256" key="9">
    <source>
        <dbReference type="SAM" id="Phobius"/>
    </source>
</evidence>
<dbReference type="PROSITE" id="PS50893">
    <property type="entry name" value="ABC_TRANSPORTER_2"/>
    <property type="match status" value="1"/>
</dbReference>
<evidence type="ECO:0000313" key="12">
    <source>
        <dbReference type="EMBL" id="EFV01505.1"/>
    </source>
</evidence>
<proteinExistence type="predicted"/>
<keyword evidence="8 9" id="KW-0472">Membrane</keyword>
<dbReference type="EMBL" id="AEQN01000017">
    <property type="protein sequence ID" value="EFV01505.1"/>
    <property type="molecule type" value="Genomic_DNA"/>
</dbReference>
<dbReference type="PANTHER" id="PTHR24221:SF397">
    <property type="entry name" value="ABC TRANSPORTER, ATP-BINDING TRANSMEMBRANE PROTEIN"/>
    <property type="match status" value="1"/>
</dbReference>
<dbReference type="InterPro" id="IPR011527">
    <property type="entry name" value="ABC1_TM_dom"/>
</dbReference>
<dbReference type="Pfam" id="PF00664">
    <property type="entry name" value="ABC_membrane"/>
    <property type="match status" value="1"/>
</dbReference>
<dbReference type="FunFam" id="3.40.50.300:FF:000221">
    <property type="entry name" value="Multidrug ABC transporter ATP-binding protein"/>
    <property type="match status" value="1"/>
</dbReference>
<evidence type="ECO:0000256" key="3">
    <source>
        <dbReference type="ARBA" id="ARBA00022475"/>
    </source>
</evidence>
<keyword evidence="13" id="KW-1185">Reference proteome</keyword>
<dbReference type="PANTHER" id="PTHR24221">
    <property type="entry name" value="ATP-BINDING CASSETTE SUB-FAMILY B"/>
    <property type="match status" value="1"/>
</dbReference>
<dbReference type="GO" id="GO:0005886">
    <property type="term" value="C:plasma membrane"/>
    <property type="evidence" value="ECO:0007669"/>
    <property type="project" value="UniProtKB-SubCell"/>
</dbReference>
<dbReference type="PROSITE" id="PS00211">
    <property type="entry name" value="ABC_TRANSPORTER_1"/>
    <property type="match status" value="1"/>
</dbReference>
<evidence type="ECO:0000256" key="4">
    <source>
        <dbReference type="ARBA" id="ARBA00022692"/>
    </source>
</evidence>
<evidence type="ECO:0000313" key="13">
    <source>
        <dbReference type="Proteomes" id="UP000004754"/>
    </source>
</evidence>